<dbReference type="AlphaFoldDB" id="A0A3N0DWK1"/>
<keyword evidence="1" id="KW-0175">Coiled coil</keyword>
<gene>
    <name evidence="2" type="ORF">EFL95_13045</name>
</gene>
<sequence length="63" mass="6827">MAKALLGYMGGTDPRVTARLARENQLLRQRIADLEAVAVRLQKENDALASMVSESAEEVLANA</sequence>
<dbReference type="OrthoDB" id="3748689at2"/>
<organism evidence="2 3">
    <name type="scientific">Nocardioides marmorisolisilvae</name>
    <dbReference type="NCBI Taxonomy" id="1542737"/>
    <lineage>
        <taxon>Bacteria</taxon>
        <taxon>Bacillati</taxon>
        <taxon>Actinomycetota</taxon>
        <taxon>Actinomycetes</taxon>
        <taxon>Propionibacteriales</taxon>
        <taxon>Nocardioidaceae</taxon>
        <taxon>Nocardioides</taxon>
    </lineage>
</organism>
<protein>
    <recommendedName>
        <fullName evidence="4">Transposase</fullName>
    </recommendedName>
</protein>
<comment type="caution">
    <text evidence="2">The sequence shown here is derived from an EMBL/GenBank/DDBJ whole genome shotgun (WGS) entry which is preliminary data.</text>
</comment>
<proteinExistence type="predicted"/>
<evidence type="ECO:0000313" key="3">
    <source>
        <dbReference type="Proteomes" id="UP000277094"/>
    </source>
</evidence>
<evidence type="ECO:0000313" key="2">
    <source>
        <dbReference type="EMBL" id="RNL79866.1"/>
    </source>
</evidence>
<dbReference type="EMBL" id="RJSG01000002">
    <property type="protein sequence ID" value="RNL79866.1"/>
    <property type="molecule type" value="Genomic_DNA"/>
</dbReference>
<keyword evidence="3" id="KW-1185">Reference proteome</keyword>
<dbReference type="Proteomes" id="UP000277094">
    <property type="component" value="Unassembled WGS sequence"/>
</dbReference>
<reference evidence="2 3" key="1">
    <citation type="submission" date="2018-11" db="EMBL/GenBank/DDBJ databases">
        <authorList>
            <person name="Li F."/>
        </authorList>
    </citation>
    <scope>NUCLEOTIDE SEQUENCE [LARGE SCALE GENOMIC DNA]</scope>
    <source>
        <strain evidence="2 3">KIS18-7</strain>
    </source>
</reference>
<accession>A0A3N0DWK1</accession>
<dbReference type="RefSeq" id="WP_123234370.1">
    <property type="nucleotide sequence ID" value="NZ_RJSG01000002.1"/>
</dbReference>
<name>A0A3N0DWK1_9ACTN</name>
<feature type="coiled-coil region" evidence="1">
    <location>
        <begin position="17"/>
        <end position="51"/>
    </location>
</feature>
<evidence type="ECO:0008006" key="4">
    <source>
        <dbReference type="Google" id="ProtNLM"/>
    </source>
</evidence>
<evidence type="ECO:0000256" key="1">
    <source>
        <dbReference type="SAM" id="Coils"/>
    </source>
</evidence>